<organism evidence="2 3">
    <name type="scientific">Fusicatenibacter saccharivorans</name>
    <dbReference type="NCBI Taxonomy" id="1150298"/>
    <lineage>
        <taxon>Bacteria</taxon>
        <taxon>Bacillati</taxon>
        <taxon>Bacillota</taxon>
        <taxon>Clostridia</taxon>
        <taxon>Lachnospirales</taxon>
        <taxon>Lachnospiraceae</taxon>
        <taxon>Fusicatenibacter</taxon>
    </lineage>
</organism>
<feature type="domain" description="HNH nuclease" evidence="1">
    <location>
        <begin position="4"/>
        <end position="57"/>
    </location>
</feature>
<accession>A0ABX2GGK0</accession>
<keyword evidence="2" id="KW-0540">Nuclease</keyword>
<evidence type="ECO:0000259" key="1">
    <source>
        <dbReference type="SMART" id="SM00507"/>
    </source>
</evidence>
<gene>
    <name evidence="2" type="ORF">G5B05_13345</name>
</gene>
<name>A0ABX2GGK0_9FIRM</name>
<proteinExistence type="predicted"/>
<dbReference type="EMBL" id="JAAITQ010000029">
    <property type="protein sequence ID" value="NSE17367.1"/>
    <property type="molecule type" value="Genomic_DNA"/>
</dbReference>
<dbReference type="Gene3D" id="1.10.30.50">
    <property type="match status" value="1"/>
</dbReference>
<dbReference type="SMART" id="SM00507">
    <property type="entry name" value="HNHc"/>
    <property type="match status" value="1"/>
</dbReference>
<dbReference type="CDD" id="cd00085">
    <property type="entry name" value="HNHc"/>
    <property type="match status" value="1"/>
</dbReference>
<keyword evidence="3" id="KW-1185">Reference proteome</keyword>
<reference evidence="2 3" key="1">
    <citation type="journal article" date="2020" name="Cell Host Microbe">
        <title>Functional and Genomic Variation between Human-Derived Isolates of Lachnospiraceae Reveals Inter- and Intra-Species Diversity.</title>
        <authorList>
            <person name="Sorbara M.T."/>
            <person name="Littmann E.R."/>
            <person name="Fontana E."/>
            <person name="Moody T.U."/>
            <person name="Kohout C.E."/>
            <person name="Gjonbalaj M."/>
            <person name="Eaton V."/>
            <person name="Seok R."/>
            <person name="Leiner I.M."/>
            <person name="Pamer E.G."/>
        </authorList>
    </citation>
    <scope>NUCLEOTIDE SEQUENCE [LARGE SCALE GENOMIC DNA]</scope>
    <source>
        <strain evidence="2 3">MSK.14.54</strain>
    </source>
</reference>
<sequence length="121" mass="13818">MLQGCSEPLLAKYNHVCAACGRTPKDTGFQQDHKVPRLRGGSDEISNWQPLCDECNNFKSTACRDCQLDCETCCWAYPEKFKPFHIPGELVKCLREHAQKLGRNPDELLTEIITNYIENQN</sequence>
<evidence type="ECO:0000313" key="2">
    <source>
        <dbReference type="EMBL" id="NSE17367.1"/>
    </source>
</evidence>
<keyword evidence="2" id="KW-0378">Hydrolase</keyword>
<dbReference type="InterPro" id="IPR002711">
    <property type="entry name" value="HNH"/>
</dbReference>
<keyword evidence="2" id="KW-0255">Endonuclease</keyword>
<dbReference type="GO" id="GO:0004519">
    <property type="term" value="F:endonuclease activity"/>
    <property type="evidence" value="ECO:0007669"/>
    <property type="project" value="UniProtKB-KW"/>
</dbReference>
<comment type="caution">
    <text evidence="2">The sequence shown here is derived from an EMBL/GenBank/DDBJ whole genome shotgun (WGS) entry which is preliminary data.</text>
</comment>
<dbReference type="Proteomes" id="UP000768180">
    <property type="component" value="Unassembled WGS sequence"/>
</dbReference>
<dbReference type="Pfam" id="PF01844">
    <property type="entry name" value="HNH"/>
    <property type="match status" value="1"/>
</dbReference>
<evidence type="ECO:0000313" key="3">
    <source>
        <dbReference type="Proteomes" id="UP000768180"/>
    </source>
</evidence>
<dbReference type="InterPro" id="IPR003615">
    <property type="entry name" value="HNH_nuc"/>
</dbReference>
<protein>
    <submittedName>
        <fullName evidence="2">HNH endonuclease</fullName>
    </submittedName>
</protein>